<evidence type="ECO:0000313" key="3">
    <source>
        <dbReference type="Proteomes" id="UP000324222"/>
    </source>
</evidence>
<reference evidence="2 3" key="1">
    <citation type="submission" date="2019-05" db="EMBL/GenBank/DDBJ databases">
        <title>Another draft genome of Portunus trituberculatus and its Hox gene families provides insights of decapod evolution.</title>
        <authorList>
            <person name="Jeong J.-H."/>
            <person name="Song I."/>
            <person name="Kim S."/>
            <person name="Choi T."/>
            <person name="Kim D."/>
            <person name="Ryu S."/>
            <person name="Kim W."/>
        </authorList>
    </citation>
    <scope>NUCLEOTIDE SEQUENCE [LARGE SCALE GENOMIC DNA]</scope>
    <source>
        <tissue evidence="2">Muscle</tissue>
    </source>
</reference>
<proteinExistence type="predicted"/>
<feature type="compositionally biased region" description="Polar residues" evidence="1">
    <location>
        <begin position="1"/>
        <end position="10"/>
    </location>
</feature>
<feature type="compositionally biased region" description="Basic and acidic residues" evidence="1">
    <location>
        <begin position="80"/>
        <end position="91"/>
    </location>
</feature>
<comment type="caution">
    <text evidence="2">The sequence shown here is derived from an EMBL/GenBank/DDBJ whole genome shotgun (WGS) entry which is preliminary data.</text>
</comment>
<dbReference type="Proteomes" id="UP000324222">
    <property type="component" value="Unassembled WGS sequence"/>
</dbReference>
<name>A0A5B7EGX7_PORTR</name>
<accession>A0A5B7EGX7</accession>
<dbReference type="AlphaFoldDB" id="A0A5B7EGX7"/>
<evidence type="ECO:0000256" key="1">
    <source>
        <dbReference type="SAM" id="MobiDB-lite"/>
    </source>
</evidence>
<feature type="region of interest" description="Disordered" evidence="1">
    <location>
        <begin position="40"/>
        <end position="91"/>
    </location>
</feature>
<feature type="region of interest" description="Disordered" evidence="1">
    <location>
        <begin position="1"/>
        <end position="20"/>
    </location>
</feature>
<evidence type="ECO:0000313" key="2">
    <source>
        <dbReference type="EMBL" id="MPC33700.1"/>
    </source>
</evidence>
<organism evidence="2 3">
    <name type="scientific">Portunus trituberculatus</name>
    <name type="common">Swimming crab</name>
    <name type="synonym">Neptunus trituberculatus</name>
    <dbReference type="NCBI Taxonomy" id="210409"/>
    <lineage>
        <taxon>Eukaryota</taxon>
        <taxon>Metazoa</taxon>
        <taxon>Ecdysozoa</taxon>
        <taxon>Arthropoda</taxon>
        <taxon>Crustacea</taxon>
        <taxon>Multicrustacea</taxon>
        <taxon>Malacostraca</taxon>
        <taxon>Eumalacostraca</taxon>
        <taxon>Eucarida</taxon>
        <taxon>Decapoda</taxon>
        <taxon>Pleocyemata</taxon>
        <taxon>Brachyura</taxon>
        <taxon>Eubrachyura</taxon>
        <taxon>Portunoidea</taxon>
        <taxon>Portunidae</taxon>
        <taxon>Portuninae</taxon>
        <taxon>Portunus</taxon>
    </lineage>
</organism>
<feature type="compositionally biased region" description="Pro residues" evidence="1">
    <location>
        <begin position="46"/>
        <end position="58"/>
    </location>
</feature>
<protein>
    <submittedName>
        <fullName evidence="2">Uncharacterized protein</fullName>
    </submittedName>
</protein>
<dbReference type="EMBL" id="VSRR010002885">
    <property type="protein sequence ID" value="MPC33700.1"/>
    <property type="molecule type" value="Genomic_DNA"/>
</dbReference>
<sequence>MLQNTIQSDTAPGKKSSPLIIPPSHTLYISLHFLSYTSSFSSSIPSYPPPLPPSPSSPITPSHIPHSDRHPGDNTGQYKCKIEERRWPVFP</sequence>
<gene>
    <name evidence="2" type="ORF">E2C01_027059</name>
</gene>
<keyword evidence="3" id="KW-1185">Reference proteome</keyword>